<feature type="transmembrane region" description="Helical" evidence="1">
    <location>
        <begin position="80"/>
        <end position="97"/>
    </location>
</feature>
<keyword evidence="1" id="KW-0472">Membrane</keyword>
<dbReference type="EMBL" id="CP018176">
    <property type="protein sequence ID" value="AUJ30742.1"/>
    <property type="molecule type" value="Genomic_DNA"/>
</dbReference>
<evidence type="ECO:0000256" key="1">
    <source>
        <dbReference type="SAM" id="Phobius"/>
    </source>
</evidence>
<name>A0A3Q8CAR8_9LACO</name>
<keyword evidence="1" id="KW-0812">Transmembrane</keyword>
<dbReference type="Proteomes" id="UP000314960">
    <property type="component" value="Chromosome"/>
</dbReference>
<organism evidence="2 3">
    <name type="scientific">Liquorilactobacillus hordei</name>
    <dbReference type="NCBI Taxonomy" id="468911"/>
    <lineage>
        <taxon>Bacteria</taxon>
        <taxon>Bacillati</taxon>
        <taxon>Bacillota</taxon>
        <taxon>Bacilli</taxon>
        <taxon>Lactobacillales</taxon>
        <taxon>Lactobacillaceae</taxon>
        <taxon>Liquorilactobacillus</taxon>
    </lineage>
</organism>
<evidence type="ECO:0008006" key="4">
    <source>
        <dbReference type="Google" id="ProtNLM"/>
    </source>
</evidence>
<dbReference type="RefSeq" id="WP_141055401.1">
    <property type="nucleotide sequence ID" value="NZ_CP018176.1"/>
</dbReference>
<evidence type="ECO:0000313" key="3">
    <source>
        <dbReference type="Proteomes" id="UP000314960"/>
    </source>
</evidence>
<gene>
    <name evidence="2" type="ORF">BSQ49_11435</name>
</gene>
<keyword evidence="1" id="KW-1133">Transmembrane helix</keyword>
<proteinExistence type="predicted"/>
<protein>
    <recommendedName>
        <fullName evidence="4">DUF2178 domain-containing protein</fullName>
    </recommendedName>
</protein>
<feature type="transmembrane region" description="Helical" evidence="1">
    <location>
        <begin position="6"/>
        <end position="26"/>
    </location>
</feature>
<dbReference type="KEGG" id="lhw:BSQ49_11435"/>
<feature type="transmembrane region" description="Helical" evidence="1">
    <location>
        <begin position="47"/>
        <end position="68"/>
    </location>
</feature>
<evidence type="ECO:0000313" key="2">
    <source>
        <dbReference type="EMBL" id="AUJ30742.1"/>
    </source>
</evidence>
<dbReference type="AlphaFoldDB" id="A0A3Q8CAR8"/>
<sequence length="103" mass="11936">MISILSGWLIETTIGILVIGILSFFVGKKPISQKKVEELEFLIRIKAITFSWIGLMMTLAFSAFGNFFDSELSNYSRWDPIFYIGLSLILYMISYFINKRKYS</sequence>
<reference evidence="2 3" key="1">
    <citation type="submission" date="2016-11" db="EMBL/GenBank/DDBJ databases">
        <title>Interaction between Lactobacillus species and yeast in water kefir.</title>
        <authorList>
            <person name="Behr J."/>
            <person name="Xu D."/>
            <person name="Vogel R.F."/>
        </authorList>
    </citation>
    <scope>NUCLEOTIDE SEQUENCE [LARGE SCALE GENOMIC DNA]</scope>
    <source>
        <strain evidence="2 3">TMW 1.1822</strain>
    </source>
</reference>
<accession>A0A3Q8CAR8</accession>